<name>A0A0W7TVM3_9FIRM</name>
<dbReference type="Pfam" id="PF08220">
    <property type="entry name" value="HTH_DeoR"/>
    <property type="match status" value="1"/>
</dbReference>
<dbReference type="PRINTS" id="PR00037">
    <property type="entry name" value="HTHLACR"/>
</dbReference>
<dbReference type="PANTHER" id="PTHR30363:SF8">
    <property type="entry name" value="DEOXYRIBOSE OPERON REPRESSOR"/>
    <property type="match status" value="1"/>
</dbReference>
<dbReference type="InterPro" id="IPR050313">
    <property type="entry name" value="Carb_Metab_HTH_regulators"/>
</dbReference>
<dbReference type="Proteomes" id="UP000431913">
    <property type="component" value="Unassembled WGS sequence"/>
</dbReference>
<proteinExistence type="predicted"/>
<dbReference type="InterPro" id="IPR036390">
    <property type="entry name" value="WH_DNA-bd_sf"/>
</dbReference>
<dbReference type="InterPro" id="IPR037171">
    <property type="entry name" value="NagB/RpiA_transferase-like"/>
</dbReference>
<organism evidence="5 7">
    <name type="scientific">Ruthenibacterium lactatiformans</name>
    <dbReference type="NCBI Taxonomy" id="1550024"/>
    <lineage>
        <taxon>Bacteria</taxon>
        <taxon>Bacillati</taxon>
        <taxon>Bacillota</taxon>
        <taxon>Clostridia</taxon>
        <taxon>Eubacteriales</taxon>
        <taxon>Oscillospiraceae</taxon>
        <taxon>Ruthenibacterium</taxon>
    </lineage>
</organism>
<reference evidence="5 7" key="1">
    <citation type="submission" date="2015-10" db="EMBL/GenBank/DDBJ databases">
        <title>A novel member of the family Ruminococcaceae isolated from human faeces.</title>
        <authorList>
            <person name="Shkoporov A.N."/>
            <person name="Chaplin A.V."/>
            <person name="Motuzova O.V."/>
            <person name="Kafarskaia L.I."/>
            <person name="Efimov B.A."/>
        </authorList>
    </citation>
    <scope>NUCLEOTIDE SEQUENCE [LARGE SCALE GENOMIC DNA]</scope>
    <source>
        <strain evidence="5 7">668</strain>
    </source>
</reference>
<evidence type="ECO:0000313" key="8">
    <source>
        <dbReference type="Proteomes" id="UP000431913"/>
    </source>
</evidence>
<keyword evidence="1" id="KW-0805">Transcription regulation</keyword>
<evidence type="ECO:0000259" key="4">
    <source>
        <dbReference type="PROSITE" id="PS51000"/>
    </source>
</evidence>
<dbReference type="PANTHER" id="PTHR30363">
    <property type="entry name" value="HTH-TYPE TRANSCRIPTIONAL REGULATOR SRLR-RELATED"/>
    <property type="match status" value="1"/>
</dbReference>
<dbReference type="RefSeq" id="WP_058722610.1">
    <property type="nucleotide sequence ID" value="NZ_CAUBBA010000003.1"/>
</dbReference>
<dbReference type="GO" id="GO:0003677">
    <property type="term" value="F:DNA binding"/>
    <property type="evidence" value="ECO:0007669"/>
    <property type="project" value="UniProtKB-KW"/>
</dbReference>
<dbReference type="SUPFAM" id="SSF100950">
    <property type="entry name" value="NagB/RpiA/CoA transferase-like"/>
    <property type="match status" value="1"/>
</dbReference>
<dbReference type="GO" id="GO:0003700">
    <property type="term" value="F:DNA-binding transcription factor activity"/>
    <property type="evidence" value="ECO:0007669"/>
    <property type="project" value="InterPro"/>
</dbReference>
<keyword evidence="3" id="KW-0804">Transcription</keyword>
<dbReference type="InterPro" id="IPR001034">
    <property type="entry name" value="DeoR_HTH"/>
</dbReference>
<dbReference type="EMBL" id="VUNJ01000002">
    <property type="protein sequence ID" value="MST90785.1"/>
    <property type="molecule type" value="Genomic_DNA"/>
</dbReference>
<evidence type="ECO:0000256" key="3">
    <source>
        <dbReference type="ARBA" id="ARBA00023163"/>
    </source>
</evidence>
<dbReference type="EMBL" id="LMUA01000001">
    <property type="protein sequence ID" value="KUE77892.1"/>
    <property type="molecule type" value="Genomic_DNA"/>
</dbReference>
<comment type="caution">
    <text evidence="5">The sequence shown here is derived from an EMBL/GenBank/DDBJ whole genome shotgun (WGS) entry which is preliminary data.</text>
</comment>
<keyword evidence="2" id="KW-0238">DNA-binding</keyword>
<dbReference type="Proteomes" id="UP000053433">
    <property type="component" value="Unassembled WGS sequence"/>
</dbReference>
<evidence type="ECO:0000256" key="2">
    <source>
        <dbReference type="ARBA" id="ARBA00023125"/>
    </source>
</evidence>
<dbReference type="InterPro" id="IPR014036">
    <property type="entry name" value="DeoR-like_C"/>
</dbReference>
<dbReference type="AlphaFoldDB" id="A0A0W7TVM3"/>
<dbReference type="InterPro" id="IPR036388">
    <property type="entry name" value="WH-like_DNA-bd_sf"/>
</dbReference>
<evidence type="ECO:0000313" key="5">
    <source>
        <dbReference type="EMBL" id="KUE77892.1"/>
    </source>
</evidence>
<dbReference type="InterPro" id="IPR018356">
    <property type="entry name" value="Tscrpt_reg_HTH_DeoR_CS"/>
</dbReference>
<evidence type="ECO:0000256" key="1">
    <source>
        <dbReference type="ARBA" id="ARBA00023015"/>
    </source>
</evidence>
<dbReference type="Pfam" id="PF00455">
    <property type="entry name" value="DeoRC"/>
    <property type="match status" value="1"/>
</dbReference>
<evidence type="ECO:0000313" key="6">
    <source>
        <dbReference type="EMBL" id="MST90785.1"/>
    </source>
</evidence>
<accession>A0A0W7TVM3</accession>
<feature type="domain" description="HTH deoR-type" evidence="4">
    <location>
        <begin position="4"/>
        <end position="59"/>
    </location>
</feature>
<gene>
    <name evidence="5" type="ORF">ASJ35_00990</name>
    <name evidence="6" type="ORF">FYJ76_02340</name>
</gene>
<dbReference type="SMART" id="SM00420">
    <property type="entry name" value="HTH_DEOR"/>
    <property type="match status" value="1"/>
</dbReference>
<dbReference type="PROSITE" id="PS51000">
    <property type="entry name" value="HTH_DEOR_2"/>
    <property type="match status" value="1"/>
</dbReference>
<reference evidence="6 8" key="2">
    <citation type="submission" date="2019-08" db="EMBL/GenBank/DDBJ databases">
        <title>In-depth cultivation of the pig gut microbiome towards novel bacterial diversity and tailored functional studies.</title>
        <authorList>
            <person name="Wylensek D."/>
            <person name="Hitch T.C.A."/>
            <person name="Clavel T."/>
        </authorList>
    </citation>
    <scope>NUCLEOTIDE SEQUENCE [LARGE SCALE GENOMIC DNA]</scope>
    <source>
        <strain evidence="6 8">WCA3-601-WT-6J</strain>
    </source>
</reference>
<evidence type="ECO:0000313" key="7">
    <source>
        <dbReference type="Proteomes" id="UP000053433"/>
    </source>
</evidence>
<protein>
    <submittedName>
        <fullName evidence="6">DeoR/GlpR transcriptional regulator</fullName>
    </submittedName>
</protein>
<dbReference type="SMART" id="SM01134">
    <property type="entry name" value="DeoRC"/>
    <property type="match status" value="1"/>
</dbReference>
<dbReference type="PROSITE" id="PS00894">
    <property type="entry name" value="HTH_DEOR_1"/>
    <property type="match status" value="1"/>
</dbReference>
<sequence>MGKKEMRMSRLVEIINSRGYIPIKEIAQLLHVSEMTVRRDLAAVEKSGLVKNVNGVLVSNSGNTVQVLDKEYDLLNETQVQNEVKKLIGRFAATMIVPGDCVIFDTGTTTEQIAMAIPPEMDFEALCFTRNTLERLCRLPHVNIALAGGYYYPRTQLFAGEDGVNFIRSIRANKLFISAAGIHEDLGISCANSYEVPIKRAILQSAKQHILVADSSKFGVVRSAYFCDLEDIDIVITDTGLSPEWRNILQERGVTLYQV</sequence>
<dbReference type="Gene3D" id="1.10.10.10">
    <property type="entry name" value="Winged helix-like DNA-binding domain superfamily/Winged helix DNA-binding domain"/>
    <property type="match status" value="1"/>
</dbReference>
<dbReference type="SUPFAM" id="SSF46785">
    <property type="entry name" value="Winged helix' DNA-binding domain"/>
    <property type="match status" value="1"/>
</dbReference>